<organism evidence="1">
    <name type="scientific">mine drainage metagenome</name>
    <dbReference type="NCBI Taxonomy" id="410659"/>
    <lineage>
        <taxon>unclassified sequences</taxon>
        <taxon>metagenomes</taxon>
        <taxon>ecological metagenomes</taxon>
    </lineage>
</organism>
<reference evidence="1" key="1">
    <citation type="submission" date="2009-10" db="EMBL/GenBank/DDBJ databases">
        <title>Diversity of trophic interactions inside an arsenic-rich microbial ecosystem.</title>
        <authorList>
            <person name="Bertin P.N."/>
            <person name="Heinrich-Salmeron A."/>
            <person name="Pelletier E."/>
            <person name="Goulhen-Chollet F."/>
            <person name="Arsene-Ploetze F."/>
            <person name="Gallien S."/>
            <person name="Calteau A."/>
            <person name="Vallenet D."/>
            <person name="Casiot C."/>
            <person name="Chane-Woon-Ming B."/>
            <person name="Giloteaux L."/>
            <person name="Barakat M."/>
            <person name="Bonnefoy V."/>
            <person name="Bruneel O."/>
            <person name="Chandler M."/>
            <person name="Cleiss J."/>
            <person name="Duran R."/>
            <person name="Elbaz-Poulichet F."/>
            <person name="Fonknechten N."/>
            <person name="Lauga B."/>
            <person name="Mornico D."/>
            <person name="Ortet P."/>
            <person name="Schaeffer C."/>
            <person name="Siguier P."/>
            <person name="Alexander Thil Smith A."/>
            <person name="Van Dorsselaer A."/>
            <person name="Weissenbach J."/>
            <person name="Medigue C."/>
            <person name="Le Paslier D."/>
        </authorList>
    </citation>
    <scope>NUCLEOTIDE SEQUENCE</scope>
</reference>
<proteinExistence type="predicted"/>
<comment type="caution">
    <text evidence="1">The sequence shown here is derived from an EMBL/GenBank/DDBJ whole genome shotgun (WGS) entry which is preliminary data.</text>
</comment>
<protein>
    <submittedName>
        <fullName evidence="1">Uncharacterized protein</fullName>
    </submittedName>
</protein>
<dbReference type="EMBL" id="CABM01000071">
    <property type="protein sequence ID" value="CBH99289.1"/>
    <property type="molecule type" value="Genomic_DNA"/>
</dbReference>
<dbReference type="AlphaFoldDB" id="E6PWI2"/>
<gene>
    <name evidence="1" type="ORF">CARN2_1724</name>
</gene>
<evidence type="ECO:0000313" key="1">
    <source>
        <dbReference type="EMBL" id="CBH99289.1"/>
    </source>
</evidence>
<sequence>MAASRGLAELQRGLGGIILWQLQSNAPHSATVAHLPSMHNGRKEPG</sequence>
<accession>E6PWI2</accession>
<name>E6PWI2_9ZZZZ</name>